<evidence type="ECO:0000313" key="2">
    <source>
        <dbReference type="EMBL" id="EGS17572.1"/>
    </source>
</evidence>
<dbReference type="Proteomes" id="UP000008066">
    <property type="component" value="Unassembled WGS sequence"/>
</dbReference>
<protein>
    <submittedName>
        <fullName evidence="2">Uncharacterized protein</fullName>
    </submittedName>
</protein>
<dbReference type="RefSeq" id="XP_006697190.1">
    <property type="nucleotide sequence ID" value="XM_006697127.1"/>
</dbReference>
<accession>G0SH83</accession>
<feature type="region of interest" description="Disordered" evidence="1">
    <location>
        <begin position="47"/>
        <end position="94"/>
    </location>
</feature>
<evidence type="ECO:0000256" key="1">
    <source>
        <dbReference type="SAM" id="MobiDB-lite"/>
    </source>
</evidence>
<organism evidence="3">
    <name type="scientific">Chaetomium thermophilum (strain DSM 1495 / CBS 144.50 / IMI 039719)</name>
    <name type="common">Thermochaetoides thermophila</name>
    <dbReference type="NCBI Taxonomy" id="759272"/>
    <lineage>
        <taxon>Eukaryota</taxon>
        <taxon>Fungi</taxon>
        <taxon>Dikarya</taxon>
        <taxon>Ascomycota</taxon>
        <taxon>Pezizomycotina</taxon>
        <taxon>Sordariomycetes</taxon>
        <taxon>Sordariomycetidae</taxon>
        <taxon>Sordariales</taxon>
        <taxon>Chaetomiaceae</taxon>
        <taxon>Thermochaetoides</taxon>
    </lineage>
</organism>
<gene>
    <name evidence="2" type="ORF">CTHT_0069070</name>
</gene>
<dbReference type="GeneID" id="18260945"/>
<dbReference type="KEGG" id="cthr:CTHT_0069070"/>
<reference evidence="2 3" key="1">
    <citation type="journal article" date="2011" name="Cell">
        <title>Insight into structure and assembly of the nuclear pore complex by utilizing the genome of a eukaryotic thermophile.</title>
        <authorList>
            <person name="Amlacher S."/>
            <person name="Sarges P."/>
            <person name="Flemming D."/>
            <person name="van Noort V."/>
            <person name="Kunze R."/>
            <person name="Devos D.P."/>
            <person name="Arumugam M."/>
            <person name="Bork P."/>
            <person name="Hurt E."/>
        </authorList>
    </citation>
    <scope>NUCLEOTIDE SEQUENCE [LARGE SCALE GENOMIC DNA]</scope>
    <source>
        <strain evidence="3">DSM 1495 / CBS 144.50 / IMI 039719</strain>
    </source>
</reference>
<keyword evidence="3" id="KW-1185">Reference proteome</keyword>
<feature type="compositionally biased region" description="Acidic residues" evidence="1">
    <location>
        <begin position="57"/>
        <end position="94"/>
    </location>
</feature>
<evidence type="ECO:0000313" key="3">
    <source>
        <dbReference type="Proteomes" id="UP000008066"/>
    </source>
</evidence>
<dbReference type="HOGENOM" id="CLU_2385948_0_0_1"/>
<proteinExistence type="predicted"/>
<dbReference type="EMBL" id="GL988047">
    <property type="protein sequence ID" value="EGS17572.1"/>
    <property type="molecule type" value="Genomic_DNA"/>
</dbReference>
<sequence>MRTLSLRRVGLMTESNQNLEKLEQHILANDHMSLEKAVQEAIDSLHLKKSSSWRSADEEEGEEGGEEDEEDEDEDNDEDGEEAESENSDDVDEE</sequence>
<name>G0SH83_CHATD</name>
<dbReference type="AlphaFoldDB" id="G0SH83"/>